<dbReference type="EMBL" id="BGPR01003606">
    <property type="protein sequence ID" value="GBM90279.1"/>
    <property type="molecule type" value="Genomic_DNA"/>
</dbReference>
<evidence type="ECO:0000256" key="1">
    <source>
        <dbReference type="SAM" id="Phobius"/>
    </source>
</evidence>
<accession>A0A4Y2JLE7</accession>
<keyword evidence="1" id="KW-1133">Transmembrane helix</keyword>
<organism evidence="2 3">
    <name type="scientific">Araneus ventricosus</name>
    <name type="common">Orbweaver spider</name>
    <name type="synonym">Epeira ventricosa</name>
    <dbReference type="NCBI Taxonomy" id="182803"/>
    <lineage>
        <taxon>Eukaryota</taxon>
        <taxon>Metazoa</taxon>
        <taxon>Ecdysozoa</taxon>
        <taxon>Arthropoda</taxon>
        <taxon>Chelicerata</taxon>
        <taxon>Arachnida</taxon>
        <taxon>Araneae</taxon>
        <taxon>Araneomorphae</taxon>
        <taxon>Entelegynae</taxon>
        <taxon>Araneoidea</taxon>
        <taxon>Araneidae</taxon>
        <taxon>Araneus</taxon>
    </lineage>
</organism>
<name>A0A4Y2JLE7_ARAVE</name>
<keyword evidence="1" id="KW-0472">Membrane</keyword>
<comment type="caution">
    <text evidence="2">The sequence shown here is derived from an EMBL/GenBank/DDBJ whole genome shotgun (WGS) entry which is preliminary data.</text>
</comment>
<reference evidence="2 3" key="1">
    <citation type="journal article" date="2019" name="Sci. Rep.">
        <title>Orb-weaving spider Araneus ventricosus genome elucidates the spidroin gene catalogue.</title>
        <authorList>
            <person name="Kono N."/>
            <person name="Nakamura H."/>
            <person name="Ohtoshi R."/>
            <person name="Moran D.A.P."/>
            <person name="Shinohara A."/>
            <person name="Yoshida Y."/>
            <person name="Fujiwara M."/>
            <person name="Mori M."/>
            <person name="Tomita M."/>
            <person name="Arakawa K."/>
        </authorList>
    </citation>
    <scope>NUCLEOTIDE SEQUENCE [LARGE SCALE GENOMIC DNA]</scope>
</reference>
<protein>
    <submittedName>
        <fullName evidence="2">Uncharacterized protein</fullName>
    </submittedName>
</protein>
<keyword evidence="3" id="KW-1185">Reference proteome</keyword>
<dbReference type="AlphaFoldDB" id="A0A4Y2JLE7"/>
<proteinExistence type="predicted"/>
<keyword evidence="1" id="KW-0812">Transmembrane</keyword>
<dbReference type="Proteomes" id="UP000499080">
    <property type="component" value="Unassembled WGS sequence"/>
</dbReference>
<feature type="transmembrane region" description="Helical" evidence="1">
    <location>
        <begin position="20"/>
        <end position="38"/>
    </location>
</feature>
<sequence>MWTGKGEKEKGQDEKSTFFVCQRFFCLFAFGFCFLVQVRTAMFQSPSCACNGLFFISRGMDIDLAVFFATLVGRCLGRGTVLELVIRSPFLGERDFGRKDGPKGRCFQEVPATTNHLSAMLLQ</sequence>
<gene>
    <name evidence="2" type="ORF">AVEN_189062_1</name>
</gene>
<evidence type="ECO:0000313" key="2">
    <source>
        <dbReference type="EMBL" id="GBM90279.1"/>
    </source>
</evidence>
<evidence type="ECO:0000313" key="3">
    <source>
        <dbReference type="Proteomes" id="UP000499080"/>
    </source>
</evidence>